<dbReference type="GO" id="GO:0004176">
    <property type="term" value="F:ATP-dependent peptidase activity"/>
    <property type="evidence" value="ECO:0007669"/>
    <property type="project" value="InterPro"/>
</dbReference>
<evidence type="ECO:0000313" key="5">
    <source>
        <dbReference type="EMBL" id="QQL45320.1"/>
    </source>
</evidence>
<dbReference type="SUPFAM" id="SSF54211">
    <property type="entry name" value="Ribosomal protein S5 domain 2-like"/>
    <property type="match status" value="1"/>
</dbReference>
<dbReference type="EMBL" id="CP066776">
    <property type="protein sequence ID" value="QQL45320.1"/>
    <property type="molecule type" value="Genomic_DNA"/>
</dbReference>
<proteinExistence type="predicted"/>
<dbReference type="Proteomes" id="UP000475117">
    <property type="component" value="Chromosome"/>
</dbReference>
<evidence type="ECO:0000256" key="2">
    <source>
        <dbReference type="ARBA" id="ARBA00022825"/>
    </source>
</evidence>
<dbReference type="RefSeq" id="WP_164363858.1">
    <property type="nucleotide sequence ID" value="NZ_CP066776.1"/>
</dbReference>
<dbReference type="AlphaFoldDB" id="A0A6B3LBR0"/>
<feature type="signal peptide" evidence="3">
    <location>
        <begin position="1"/>
        <end position="25"/>
    </location>
</feature>
<dbReference type="PRINTS" id="PR00830">
    <property type="entry name" value="ENDOLAPTASE"/>
</dbReference>
<keyword evidence="2" id="KW-0720">Serine protease</keyword>
<dbReference type="PANTHER" id="PTHR10046">
    <property type="entry name" value="ATP DEPENDENT LON PROTEASE FAMILY MEMBER"/>
    <property type="match status" value="1"/>
</dbReference>
<sequence>MTPQRFVSTVVLAGLVATASPVVHAQSSAALSAESGEAQAGLKQNLNKLTALLVADMGGGQLGGEACDLIITAVPGHSGDPISIKFNQEVGDMMSTGLESARRAVLVRHPAAPTGQTLEISFADKFTPKDGPSASLAVAMLFESLITGDAFRKDCAVTGDITSDGEVRPIGGLPAKIRAAAKKECGVLCFPKDNENELGDMIVDGDMRLLMQVQVVSVATLDDALAVAKQERPDGVAAAMSALEELLTKAKAEGGAVLKTPESKRKLAGVLEKMPNHMSARAIQLYTQGKLPRSYSLIGSLTRLDNAIAELNATFDAASSNQRGAAWSELISPNTLDNVYLRARKNLGQIRTKLHPDVKRYENAVARYIQLLSKIPHIVETKERASVRRYLNECRRAGDQVDSERKSLLSRPEIRDLMM</sequence>
<dbReference type="GO" id="GO:0004252">
    <property type="term" value="F:serine-type endopeptidase activity"/>
    <property type="evidence" value="ECO:0007669"/>
    <property type="project" value="InterPro"/>
</dbReference>
<dbReference type="PROSITE" id="PS01046">
    <property type="entry name" value="LON_SER"/>
    <property type="match status" value="1"/>
</dbReference>
<dbReference type="GO" id="GO:0006508">
    <property type="term" value="P:proteolysis"/>
    <property type="evidence" value="ECO:0007669"/>
    <property type="project" value="InterPro"/>
</dbReference>
<organism evidence="5 6">
    <name type="scientific">Sulfuriroseicoccus oceanibius</name>
    <dbReference type="NCBI Taxonomy" id="2707525"/>
    <lineage>
        <taxon>Bacteria</taxon>
        <taxon>Pseudomonadati</taxon>
        <taxon>Verrucomicrobiota</taxon>
        <taxon>Verrucomicrobiia</taxon>
        <taxon>Verrucomicrobiales</taxon>
        <taxon>Verrucomicrobiaceae</taxon>
        <taxon>Sulfuriroseicoccus</taxon>
    </lineage>
</organism>
<evidence type="ECO:0000256" key="1">
    <source>
        <dbReference type="ARBA" id="ARBA00022801"/>
    </source>
</evidence>
<feature type="domain" description="Lon proteolytic" evidence="4">
    <location>
        <begin position="84"/>
        <end position="227"/>
    </location>
</feature>
<dbReference type="KEGG" id="soa:G3M56_001655"/>
<reference evidence="5 6" key="1">
    <citation type="submission" date="2020-12" db="EMBL/GenBank/DDBJ databases">
        <title>Sulforoseuscoccus oceanibium gen. nov., sp. nov., a representative of the phylum Verrucomicrobia with special cytoplasmic membrane, and proposal of Sulforoseuscoccusaceae fam. nov.</title>
        <authorList>
            <person name="Xi F."/>
        </authorList>
    </citation>
    <scope>NUCLEOTIDE SEQUENCE [LARGE SCALE GENOMIC DNA]</scope>
    <source>
        <strain evidence="5 6">T37</strain>
    </source>
</reference>
<dbReference type="InterPro" id="IPR020568">
    <property type="entry name" value="Ribosomal_Su5_D2-typ_SF"/>
</dbReference>
<protein>
    <recommendedName>
        <fullName evidence="4">Lon proteolytic domain-containing protein</fullName>
    </recommendedName>
</protein>
<name>A0A6B3LBR0_9BACT</name>
<keyword evidence="1" id="KW-0378">Hydrolase</keyword>
<keyword evidence="2" id="KW-0645">Protease</keyword>
<dbReference type="InterPro" id="IPR027065">
    <property type="entry name" value="Lon_Prtase"/>
</dbReference>
<feature type="chain" id="PRO_5035320175" description="Lon proteolytic domain-containing protein" evidence="3">
    <location>
        <begin position="26"/>
        <end position="419"/>
    </location>
</feature>
<evidence type="ECO:0000313" key="6">
    <source>
        <dbReference type="Proteomes" id="UP000475117"/>
    </source>
</evidence>
<dbReference type="Pfam" id="PF05362">
    <property type="entry name" value="Lon_C"/>
    <property type="match status" value="1"/>
</dbReference>
<accession>A0A6B3LBR0</accession>
<keyword evidence="6" id="KW-1185">Reference proteome</keyword>
<dbReference type="InterPro" id="IPR008269">
    <property type="entry name" value="Lon_proteolytic"/>
</dbReference>
<keyword evidence="3" id="KW-0732">Signal</keyword>
<dbReference type="GO" id="GO:0030163">
    <property type="term" value="P:protein catabolic process"/>
    <property type="evidence" value="ECO:0007669"/>
    <property type="project" value="InterPro"/>
</dbReference>
<dbReference type="Gene3D" id="3.30.230.10">
    <property type="match status" value="1"/>
</dbReference>
<dbReference type="GO" id="GO:0005524">
    <property type="term" value="F:ATP binding"/>
    <property type="evidence" value="ECO:0007669"/>
    <property type="project" value="InterPro"/>
</dbReference>
<dbReference type="InterPro" id="IPR008268">
    <property type="entry name" value="Peptidase_S16_AS"/>
</dbReference>
<evidence type="ECO:0000259" key="4">
    <source>
        <dbReference type="Pfam" id="PF05362"/>
    </source>
</evidence>
<evidence type="ECO:0000256" key="3">
    <source>
        <dbReference type="SAM" id="SignalP"/>
    </source>
</evidence>
<dbReference type="InterPro" id="IPR014721">
    <property type="entry name" value="Ribsml_uS5_D2-typ_fold_subgr"/>
</dbReference>
<gene>
    <name evidence="5" type="ORF">G3M56_001655</name>
</gene>